<evidence type="ECO:0000256" key="4">
    <source>
        <dbReference type="ARBA" id="ARBA00012780"/>
    </source>
</evidence>
<evidence type="ECO:0000256" key="15">
    <source>
        <dbReference type="ARBA" id="ARBA00075210"/>
    </source>
</evidence>
<dbReference type="FunFam" id="1.10.287.1170:FF:000001">
    <property type="entry name" value="Endo-1,3-beta-glucanase Engl1"/>
    <property type="match status" value="1"/>
</dbReference>
<evidence type="ECO:0000256" key="1">
    <source>
        <dbReference type="ARBA" id="ARBA00000382"/>
    </source>
</evidence>
<dbReference type="PROSITE" id="PS52008">
    <property type="entry name" value="GH81"/>
    <property type="match status" value="1"/>
</dbReference>
<keyword evidence="6" id="KW-0964">Secreted</keyword>
<evidence type="ECO:0000313" key="19">
    <source>
        <dbReference type="EMBL" id="CAF9910873.1"/>
    </source>
</evidence>
<keyword evidence="9" id="KW-0325">Glycoprotein</keyword>
<dbReference type="Proteomes" id="UP000664203">
    <property type="component" value="Unassembled WGS sequence"/>
</dbReference>
<organism evidence="19 20">
    <name type="scientific">Alectoria fallacina</name>
    <dbReference type="NCBI Taxonomy" id="1903189"/>
    <lineage>
        <taxon>Eukaryota</taxon>
        <taxon>Fungi</taxon>
        <taxon>Dikarya</taxon>
        <taxon>Ascomycota</taxon>
        <taxon>Pezizomycotina</taxon>
        <taxon>Lecanoromycetes</taxon>
        <taxon>OSLEUM clade</taxon>
        <taxon>Lecanoromycetidae</taxon>
        <taxon>Lecanorales</taxon>
        <taxon>Lecanorineae</taxon>
        <taxon>Parmeliaceae</taxon>
        <taxon>Alectoria</taxon>
    </lineage>
</organism>
<dbReference type="Gene3D" id="2.70.98.30">
    <property type="entry name" value="Golgi alpha-mannosidase II, domain 4"/>
    <property type="match status" value="1"/>
</dbReference>
<keyword evidence="8" id="KW-0378">Hydrolase</keyword>
<comment type="similarity">
    <text evidence="3">Belongs to the glycosyl hydrolase 81 family.</text>
</comment>
<dbReference type="Gene3D" id="1.20.5.420">
    <property type="entry name" value="Immunoglobulin FC, subunit C"/>
    <property type="match status" value="1"/>
</dbReference>
<dbReference type="PANTHER" id="PTHR31983">
    <property type="entry name" value="ENDO-1,3(4)-BETA-GLUCANASE 1"/>
    <property type="match status" value="1"/>
</dbReference>
<dbReference type="InterPro" id="IPR005200">
    <property type="entry name" value="Endo-beta-glucanase"/>
</dbReference>
<evidence type="ECO:0000313" key="20">
    <source>
        <dbReference type="Proteomes" id="UP000664203"/>
    </source>
</evidence>
<evidence type="ECO:0000256" key="11">
    <source>
        <dbReference type="ARBA" id="ARBA00023295"/>
    </source>
</evidence>
<dbReference type="EC" id="3.2.1.39" evidence="4"/>
<dbReference type="InterPro" id="IPR040720">
    <property type="entry name" value="GH81_C"/>
</dbReference>
<feature type="domain" description="Glycosyl hydrolase family 81 C-terminal" evidence="18">
    <location>
        <begin position="362"/>
        <end position="714"/>
    </location>
</feature>
<dbReference type="InterPro" id="IPR040451">
    <property type="entry name" value="GH81_N"/>
</dbReference>
<keyword evidence="5" id="KW-0134">Cell wall</keyword>
<reference evidence="19" key="1">
    <citation type="submission" date="2021-03" db="EMBL/GenBank/DDBJ databases">
        <authorList>
            <person name="Tagirdzhanova G."/>
        </authorList>
    </citation>
    <scope>NUCLEOTIDE SEQUENCE</scope>
</reference>
<evidence type="ECO:0000256" key="6">
    <source>
        <dbReference type="ARBA" id="ARBA00022525"/>
    </source>
</evidence>
<dbReference type="OrthoDB" id="4473401at2759"/>
<keyword evidence="7" id="KW-0732">Signal</keyword>
<feature type="domain" description="Glycosyl hydrolase family 81 N-terminal" evidence="17">
    <location>
        <begin position="28"/>
        <end position="354"/>
    </location>
</feature>
<name>A0A8H3EV24_9LECA</name>
<evidence type="ECO:0000256" key="12">
    <source>
        <dbReference type="ARBA" id="ARBA00023316"/>
    </source>
</evidence>
<dbReference type="EMBL" id="CAJPDR010000045">
    <property type="protein sequence ID" value="CAF9910873.1"/>
    <property type="molecule type" value="Genomic_DNA"/>
</dbReference>
<keyword evidence="12" id="KW-0961">Cell wall biogenesis/degradation</keyword>
<dbReference type="GO" id="GO:0009986">
    <property type="term" value="C:cell surface"/>
    <property type="evidence" value="ECO:0007669"/>
    <property type="project" value="TreeGrafter"/>
</dbReference>
<evidence type="ECO:0000256" key="2">
    <source>
        <dbReference type="ARBA" id="ARBA00004191"/>
    </source>
</evidence>
<evidence type="ECO:0000256" key="10">
    <source>
        <dbReference type="ARBA" id="ARBA00023277"/>
    </source>
</evidence>
<gene>
    <name evidence="19" type="ORF">ALECFALPRED_006917</name>
</gene>
<comment type="subcellular location">
    <subcellularLocation>
        <location evidence="2">Secreted</location>
        <location evidence="2">Cell wall</location>
    </subcellularLocation>
</comment>
<evidence type="ECO:0000259" key="18">
    <source>
        <dbReference type="Pfam" id="PF17652"/>
    </source>
</evidence>
<evidence type="ECO:0000256" key="3">
    <source>
        <dbReference type="ARBA" id="ARBA00010730"/>
    </source>
</evidence>
<dbReference type="Pfam" id="PF17652">
    <property type="entry name" value="Glyco_hydro81C"/>
    <property type="match status" value="1"/>
</dbReference>
<sequence>MEKRGTTDCFQPVATGELPSQLPSRGDHPVPRLGIAPQSNPVSTNKFYANLFLGTQGQGVWTHPYSVTWSKGSGNVGSWGMAVSHIDANQRADGPQNTALPGAPIQYFINPVGIQSIILSAVELGPSTILTSTNLKAFSADAVLSPQAGSSSNITFPLLQGMGFITGVYSNLMPAIQSSVFFQSVTQVASRSGVFKYRIILDDGKSWLLYATPSNNQDPHLQLVSNTQIQGLRFWSGTMQITKNPAGSEGEALYDKSAGIYPIGAAVSGSTLNGLGKYTISWRIQGLITYPPPSLLMYALPHHIQSFDSETSRHKTNLQLQTTTKGVAIAVVADSWTMQEQSLPLDIGFAPWTPGTRSRSTLSVAAMQLIQQVAVSEINQDYNAQTNLDSMYFSGKALAKFAMVVYTTHDLLNEPDLATLGLDQLKGAIAVFATNQQIYPLVYDTVWNGVVSSGSYITGDSGQEFGNTYYSDHHFHYGYFIYTAAVIAYLDPSWLSLNKAWVNTLVRDAANPSTQDNVFPFSRMFDWYHGHSFAKGLFESADSKDEESSSEDAFFAYAMKMWGRVIGDTSMEARGNLMLSILERTLDNYFLLSRNNQNQPANFIGNKVTGILFENKIDHTTYFGANPEYIQGIHMLPLNPSTSLTRSSSFIAEEWSTYFNTSSPYPASTIVGGWRGILYGNLACIDPQQSWNFFAQENFDGSLLDGGASRTWYLAFAAAIGGL</sequence>
<dbReference type="GO" id="GO:0042973">
    <property type="term" value="F:glucan endo-1,3-beta-D-glucosidase activity"/>
    <property type="evidence" value="ECO:0007669"/>
    <property type="project" value="UniProtKB-EC"/>
</dbReference>
<evidence type="ECO:0000256" key="5">
    <source>
        <dbReference type="ARBA" id="ARBA00022512"/>
    </source>
</evidence>
<evidence type="ECO:0000256" key="8">
    <source>
        <dbReference type="ARBA" id="ARBA00022801"/>
    </source>
</evidence>
<dbReference type="PANTHER" id="PTHR31983:SF0">
    <property type="entry name" value="GLUCAN ENDO-1,3-BETA-D-GLUCOSIDASE 2"/>
    <property type="match status" value="1"/>
</dbReference>
<keyword evidence="11" id="KW-0326">Glycosidase</keyword>
<keyword evidence="20" id="KW-1185">Reference proteome</keyword>
<feature type="region of interest" description="Disordered" evidence="16">
    <location>
        <begin position="1"/>
        <end position="27"/>
    </location>
</feature>
<protein>
    <recommendedName>
        <fullName evidence="14">Glucan endo-1,3-beta-D-glucosidase 1</fullName>
        <ecNumber evidence="4">3.2.1.39</ecNumber>
    </recommendedName>
    <alternativeName>
        <fullName evidence="15">Daughter specific expression protein 4</fullName>
    </alternativeName>
</protein>
<evidence type="ECO:0000256" key="16">
    <source>
        <dbReference type="SAM" id="MobiDB-lite"/>
    </source>
</evidence>
<keyword evidence="10" id="KW-0119">Carbohydrate metabolism</keyword>
<comment type="catalytic activity">
    <reaction evidence="1">
        <text>Hydrolysis of (1-&gt;3)-beta-D-glucosidic linkages in (1-&gt;3)-beta-D-glucans.</text>
        <dbReference type="EC" id="3.2.1.39"/>
    </reaction>
</comment>
<dbReference type="Gene3D" id="1.10.287.1170">
    <property type="entry name" value="glycoside hydrolase family 81 endo-[beta] glucanase"/>
    <property type="match status" value="1"/>
</dbReference>
<accession>A0A8H3EV24</accession>
<proteinExistence type="inferred from homology"/>
<evidence type="ECO:0000256" key="9">
    <source>
        <dbReference type="ARBA" id="ARBA00023180"/>
    </source>
</evidence>
<dbReference type="Pfam" id="PF03639">
    <property type="entry name" value="Glyco_hydro_81"/>
    <property type="match status" value="1"/>
</dbReference>
<dbReference type="FunFam" id="1.20.5.420:FF:000008">
    <property type="entry name" value="Endo-1,3-beta-glucanase Engl1"/>
    <property type="match status" value="1"/>
</dbReference>
<dbReference type="FunFam" id="2.70.98.30:FF:000006">
    <property type="entry name" value="Endo-1,3-beta-glucanase Engl1"/>
    <property type="match status" value="1"/>
</dbReference>
<evidence type="ECO:0000256" key="13">
    <source>
        <dbReference type="ARBA" id="ARBA00023326"/>
    </source>
</evidence>
<keyword evidence="13" id="KW-0624">Polysaccharide degradation</keyword>
<dbReference type="GO" id="GO:0000272">
    <property type="term" value="P:polysaccharide catabolic process"/>
    <property type="evidence" value="ECO:0007669"/>
    <property type="project" value="UniProtKB-KW"/>
</dbReference>
<dbReference type="AlphaFoldDB" id="A0A8H3EV24"/>
<evidence type="ECO:0000259" key="17">
    <source>
        <dbReference type="Pfam" id="PF03639"/>
    </source>
</evidence>
<dbReference type="GO" id="GO:0052861">
    <property type="term" value="F:endo-1,3(4)-beta-glucanase activity"/>
    <property type="evidence" value="ECO:0007669"/>
    <property type="project" value="InterPro"/>
</dbReference>
<dbReference type="GO" id="GO:0071555">
    <property type="term" value="P:cell wall organization"/>
    <property type="evidence" value="ECO:0007669"/>
    <property type="project" value="UniProtKB-KW"/>
</dbReference>
<comment type="caution">
    <text evidence="19">The sequence shown here is derived from an EMBL/GenBank/DDBJ whole genome shotgun (WGS) entry which is preliminary data.</text>
</comment>
<evidence type="ECO:0000256" key="14">
    <source>
        <dbReference type="ARBA" id="ARBA00074614"/>
    </source>
</evidence>
<evidence type="ECO:0000256" key="7">
    <source>
        <dbReference type="ARBA" id="ARBA00022729"/>
    </source>
</evidence>
<dbReference type="GO" id="GO:0000920">
    <property type="term" value="P:septum digestion after cytokinesis"/>
    <property type="evidence" value="ECO:0007669"/>
    <property type="project" value="UniProtKB-ARBA"/>
</dbReference>